<organism evidence="2 3">
    <name type="scientific">Rhizophagus clarus</name>
    <dbReference type="NCBI Taxonomy" id="94130"/>
    <lineage>
        <taxon>Eukaryota</taxon>
        <taxon>Fungi</taxon>
        <taxon>Fungi incertae sedis</taxon>
        <taxon>Mucoromycota</taxon>
        <taxon>Glomeromycotina</taxon>
        <taxon>Glomeromycetes</taxon>
        <taxon>Glomerales</taxon>
        <taxon>Glomeraceae</taxon>
        <taxon>Rhizophagus</taxon>
    </lineage>
</organism>
<sequence length="431" mass="50449">MSNLKPTKRKYNTRSASTNKNIKLKEDNEILKKINVKGFKEKTKSSQALDEDYEVVMKGSSAIMPKALESNNKRRRDIENSVAKDITTYGKKKNCHTNSYSKKTTSSVELSRPTTPIDDEEHSRLTTPIDFVTSSVDIEHSELFTLTTSEQQHHETNSIYEKWENQLKDMLIKQGKQVRALYELHKLMNEKLSWIQSQIKKQTKSRDDLNPKVFGEGYNAVYTQYFSEKMWPNFDEFKCGLENWLKKNHSSYLKEIGEQEWVNQFCSKHHALLLKKIKDIRGVHTAAVCSAIFKEFSVQLPSYSKKNLKKLYEWKKSDEIRECYNKLYDENDNVMESIARCAFSNILNDNESFDAIYIWGLCNRKKSYKTNGSIELSDSLKIVREETPELAVMKNKEIIEEDLEGDDEKNYDKKYEDLFYGNCFHLFVYVS</sequence>
<feature type="compositionally biased region" description="Polar residues" evidence="1">
    <location>
        <begin position="96"/>
        <end position="114"/>
    </location>
</feature>
<comment type="caution">
    <text evidence="2">The sequence shown here is derived from an EMBL/GenBank/DDBJ whole genome shotgun (WGS) entry which is preliminary data.</text>
</comment>
<feature type="region of interest" description="Disordered" evidence="1">
    <location>
        <begin position="1"/>
        <end position="20"/>
    </location>
</feature>
<dbReference type="AlphaFoldDB" id="A0A8H3QH01"/>
<reference evidence="2" key="1">
    <citation type="submission" date="2019-10" db="EMBL/GenBank/DDBJ databases">
        <title>Conservation and host-specific expression of non-tandemly repeated heterogenous ribosome RNA gene in arbuscular mycorrhizal fungi.</title>
        <authorList>
            <person name="Maeda T."/>
            <person name="Kobayashi Y."/>
            <person name="Nakagawa T."/>
            <person name="Ezawa T."/>
            <person name="Yamaguchi K."/>
            <person name="Bino T."/>
            <person name="Nishimoto Y."/>
            <person name="Shigenobu S."/>
            <person name="Kawaguchi M."/>
        </authorList>
    </citation>
    <scope>NUCLEOTIDE SEQUENCE</scope>
    <source>
        <strain evidence="2">HR1</strain>
    </source>
</reference>
<evidence type="ECO:0000256" key="1">
    <source>
        <dbReference type="SAM" id="MobiDB-lite"/>
    </source>
</evidence>
<proteinExistence type="predicted"/>
<protein>
    <submittedName>
        <fullName evidence="2">Uncharacterized protein</fullName>
    </submittedName>
</protein>
<feature type="region of interest" description="Disordered" evidence="1">
    <location>
        <begin position="96"/>
        <end position="121"/>
    </location>
</feature>
<evidence type="ECO:0000313" key="2">
    <source>
        <dbReference type="EMBL" id="GES76549.1"/>
    </source>
</evidence>
<gene>
    <name evidence="2" type="ORF">RCL2_000395100</name>
</gene>
<evidence type="ECO:0000313" key="3">
    <source>
        <dbReference type="Proteomes" id="UP000615446"/>
    </source>
</evidence>
<feature type="compositionally biased region" description="Basic residues" evidence="1">
    <location>
        <begin position="1"/>
        <end position="12"/>
    </location>
</feature>
<dbReference type="EMBL" id="BLAL01000022">
    <property type="protein sequence ID" value="GES76549.1"/>
    <property type="molecule type" value="Genomic_DNA"/>
</dbReference>
<accession>A0A8H3QH01</accession>
<name>A0A8H3QH01_9GLOM</name>
<dbReference type="Proteomes" id="UP000615446">
    <property type="component" value="Unassembled WGS sequence"/>
</dbReference>